<dbReference type="EMBL" id="VDLY02000006">
    <property type="protein sequence ID" value="KAB8166315.1"/>
    <property type="molecule type" value="Genomic_DNA"/>
</dbReference>
<reference evidence="7" key="1">
    <citation type="submission" date="2019-10" db="EMBL/GenBank/DDBJ databases">
        <title>Nonomuraea sp. nov., isolated from Phyllanthus amarus.</title>
        <authorList>
            <person name="Klykleung N."/>
            <person name="Tanasupawat S."/>
        </authorList>
    </citation>
    <scope>NUCLEOTIDE SEQUENCE [LARGE SCALE GENOMIC DNA]</scope>
    <source>
        <strain evidence="7">3MP-10</strain>
    </source>
</reference>
<dbReference type="GO" id="GO:0051539">
    <property type="term" value="F:4 iron, 4 sulfur cluster binding"/>
    <property type="evidence" value="ECO:0007669"/>
    <property type="project" value="UniProtKB-KW"/>
</dbReference>
<accession>A0A5N6ADJ8</accession>
<dbReference type="GO" id="GO:0016491">
    <property type="term" value="F:oxidoreductase activity"/>
    <property type="evidence" value="ECO:0007669"/>
    <property type="project" value="UniProtKB-KW"/>
</dbReference>
<evidence type="ECO:0000256" key="1">
    <source>
        <dbReference type="ARBA" id="ARBA00022485"/>
    </source>
</evidence>
<comment type="caution">
    <text evidence="7">The sequence shown here is derived from an EMBL/GenBank/DDBJ whole genome shotgun (WGS) entry which is preliminary data.</text>
</comment>
<gene>
    <name evidence="7" type="ORF">FH607_010785</name>
</gene>
<evidence type="ECO:0000256" key="3">
    <source>
        <dbReference type="ARBA" id="ARBA00023002"/>
    </source>
</evidence>
<proteinExistence type="predicted"/>
<feature type="region of interest" description="Disordered" evidence="6">
    <location>
        <begin position="1012"/>
        <end position="1047"/>
    </location>
</feature>
<keyword evidence="1" id="KW-0004">4Fe-4S</keyword>
<dbReference type="Proteomes" id="UP000314251">
    <property type="component" value="Unassembled WGS sequence"/>
</dbReference>
<evidence type="ECO:0000256" key="6">
    <source>
        <dbReference type="SAM" id="MobiDB-lite"/>
    </source>
</evidence>
<dbReference type="InterPro" id="IPR036188">
    <property type="entry name" value="FAD/NAD-bd_sf"/>
</dbReference>
<feature type="compositionally biased region" description="Pro residues" evidence="6">
    <location>
        <begin position="1"/>
        <end position="10"/>
    </location>
</feature>
<evidence type="ECO:0000313" key="8">
    <source>
        <dbReference type="Proteomes" id="UP000314251"/>
    </source>
</evidence>
<dbReference type="Gene3D" id="3.50.50.60">
    <property type="entry name" value="FAD/NAD(P)-binding domain"/>
    <property type="match status" value="3"/>
</dbReference>
<feature type="region of interest" description="Disordered" evidence="6">
    <location>
        <begin position="365"/>
        <end position="384"/>
    </location>
</feature>
<dbReference type="Pfam" id="PF12831">
    <property type="entry name" value="FAD_oxidored"/>
    <property type="match status" value="3"/>
</dbReference>
<dbReference type="AlphaFoldDB" id="A0A5N6ADJ8"/>
<feature type="region of interest" description="Disordered" evidence="6">
    <location>
        <begin position="1"/>
        <end position="90"/>
    </location>
</feature>
<organism evidence="7 8">
    <name type="scientific">Streptomyces mimosae</name>
    <dbReference type="NCBI Taxonomy" id="2586635"/>
    <lineage>
        <taxon>Bacteria</taxon>
        <taxon>Bacillati</taxon>
        <taxon>Actinomycetota</taxon>
        <taxon>Actinomycetes</taxon>
        <taxon>Kitasatosporales</taxon>
        <taxon>Streptomycetaceae</taxon>
        <taxon>Streptomyces</taxon>
    </lineage>
</organism>
<dbReference type="GO" id="GO:0046872">
    <property type="term" value="F:metal ion binding"/>
    <property type="evidence" value="ECO:0007669"/>
    <property type="project" value="UniProtKB-KW"/>
</dbReference>
<keyword evidence="4" id="KW-0408">Iron</keyword>
<dbReference type="PANTHER" id="PTHR43498:SF1">
    <property type="entry name" value="COB--COM HETERODISULFIDE REDUCTASE IRON-SULFUR SUBUNIT A"/>
    <property type="match status" value="1"/>
</dbReference>
<evidence type="ECO:0000256" key="4">
    <source>
        <dbReference type="ARBA" id="ARBA00023004"/>
    </source>
</evidence>
<dbReference type="SUPFAM" id="SSF51905">
    <property type="entry name" value="FAD/NAD(P)-binding domain"/>
    <property type="match status" value="2"/>
</dbReference>
<name>A0A5N6ADJ8_9ACTN</name>
<dbReference type="PANTHER" id="PTHR43498">
    <property type="entry name" value="FERREDOXIN:COB-COM HETERODISULFIDE REDUCTASE SUBUNIT A"/>
    <property type="match status" value="1"/>
</dbReference>
<keyword evidence="3" id="KW-0560">Oxidoreductase</keyword>
<feature type="compositionally biased region" description="Basic residues" evidence="6">
    <location>
        <begin position="29"/>
        <end position="44"/>
    </location>
</feature>
<dbReference type="InterPro" id="IPR039650">
    <property type="entry name" value="HdrA-like"/>
</dbReference>
<keyword evidence="5" id="KW-0411">Iron-sulfur</keyword>
<evidence type="ECO:0000256" key="2">
    <source>
        <dbReference type="ARBA" id="ARBA00022723"/>
    </source>
</evidence>
<evidence type="ECO:0000313" key="7">
    <source>
        <dbReference type="EMBL" id="KAB8166315.1"/>
    </source>
</evidence>
<dbReference type="OrthoDB" id="177652at2"/>
<keyword evidence="8" id="KW-1185">Reference proteome</keyword>
<protein>
    <submittedName>
        <fullName evidence="7">FAD-dependent oxidoreductase</fullName>
    </submittedName>
</protein>
<sequence length="1047" mass="109010">MGAAGPPPRRPGAAALSAGEPGRLPPVRRPCRRRLQRLPGHGHRALLPDGLLPGEGHGPHPLPRLDGRPAALRLRSGPGPPGVRRRGEGGAGVNEALPVWGEADVAVVGGSLAGVAAAVALAGAGRRVLLTDPGYALGAELTAANRPWVTAGSVPAPLAKLVEAARADVPAGTLVPLRPAAVKLALEDAVLSAGGQLLYGVRWLGATGDVTGAVFAGKSGRGVVRCGGLLHAGRGPREGRVWSVEFDGVRGAAAGLAGTEPSGLGGVRLVHGYRGPGQVYALVNVAAGNRRAALVEATRLLREHPGFSGTELGAVGTVPLAGGALPAWQQREEGGWELGGGAASAGVGDLVDAGELWSVGFFPPAHRSSGRKAPAPAAPPPPRTLRTDVLVVGGGTSGASAALGAAGAGAETVLVESGPGPGGTGTHGGVHSYWFGRRTGHAAEIQRLTRETHRALGLRHGGVGRWNIEAKSLALHRALRRAGVQLHYETQAFDVIKDGDRVVGAVFADAEGRTFAVRARVVVDATGDADLAAWAGAPCSYGAADTHTVMWSALPRFDTPSSTVNSFGGLADHTDVRDTTRAVLAARRRAPEAHDHAALPVARETWHLVGQVTLTLTDQLTHRRWPDAVSVHFSNHDLKGKGEALWPQLGLIPPNLEIDVPYRALLPRNVTGLLVTGKAISATHDALPALRMQADLENLGEVTGLAAARCAARGVPPHRLDVAALQAELRRRGRLPARRPAPEVPGTPALVEELGRRLPLHSYSDMGRREVFRDVIPFVHLALDQRPATTEALTTALGRATGQLRTVLAQLLVLHGQSAGADVLVAELTATLAGPALPPRTSAIREAQLPPDQSAMPDPCYLLHTLALARDPRAIPLWARVAALLDADEAAFRDPAAAPFSWVDAVCAGAERLGDPAAVDALTALHDRPALHGQWRTEGVEPDDLQERRALLELAIARALAACGSPRGHRTLVAYLADNRALLAAQAHTRLTLLTGVDHGADRAAWLAHLDREDPPAPRPLPPAHDPHRHDTPALIPSRTPVQGALP</sequence>
<evidence type="ECO:0000256" key="5">
    <source>
        <dbReference type="ARBA" id="ARBA00023014"/>
    </source>
</evidence>
<keyword evidence="2" id="KW-0479">Metal-binding</keyword>